<comment type="pathway">
    <text evidence="2 11">Glycolipid biosynthesis; glycosylphosphatidylinositol-anchor biosynthesis.</text>
</comment>
<evidence type="ECO:0000256" key="3">
    <source>
        <dbReference type="ARBA" id="ARBA00011071"/>
    </source>
</evidence>
<keyword evidence="9 11" id="KW-1133">Transmembrane helix</keyword>
<comment type="caution">
    <text evidence="11">Lacks conserved residue(s) required for the propagation of feature annotation.</text>
</comment>
<gene>
    <name evidence="12" type="ORF">AURANDRAFT_66118</name>
</gene>
<dbReference type="GeneID" id="20225660"/>
<evidence type="ECO:0000256" key="7">
    <source>
        <dbReference type="ARBA" id="ARBA00022692"/>
    </source>
</evidence>
<comment type="subcellular location">
    <subcellularLocation>
        <location evidence="1 11">Endoplasmic reticulum membrane</location>
        <topology evidence="1 11">Multi-pass membrane protein</topology>
    </subcellularLocation>
</comment>
<dbReference type="EC" id="2.4.1.-" evidence="11"/>
<evidence type="ECO:0000256" key="5">
    <source>
        <dbReference type="ARBA" id="ARBA00022676"/>
    </source>
</evidence>
<organism evidence="13">
    <name type="scientific">Aureococcus anophagefferens</name>
    <name type="common">Harmful bloom alga</name>
    <dbReference type="NCBI Taxonomy" id="44056"/>
    <lineage>
        <taxon>Eukaryota</taxon>
        <taxon>Sar</taxon>
        <taxon>Stramenopiles</taxon>
        <taxon>Ochrophyta</taxon>
        <taxon>Pelagophyceae</taxon>
        <taxon>Pelagomonadales</taxon>
        <taxon>Pelagomonadaceae</taxon>
        <taxon>Aureococcus</taxon>
    </lineage>
</organism>
<evidence type="ECO:0000313" key="13">
    <source>
        <dbReference type="Proteomes" id="UP000002729"/>
    </source>
</evidence>
<proteinExistence type="inferred from homology"/>
<evidence type="ECO:0000256" key="11">
    <source>
        <dbReference type="RuleBase" id="RU365064"/>
    </source>
</evidence>
<keyword evidence="6 11" id="KW-0808">Transferase</keyword>
<evidence type="ECO:0000256" key="1">
    <source>
        <dbReference type="ARBA" id="ARBA00004477"/>
    </source>
</evidence>
<keyword evidence="10 11" id="KW-0472">Membrane</keyword>
<feature type="transmembrane region" description="Helical" evidence="11">
    <location>
        <begin position="332"/>
        <end position="351"/>
    </location>
</feature>
<evidence type="ECO:0000256" key="2">
    <source>
        <dbReference type="ARBA" id="ARBA00004687"/>
    </source>
</evidence>
<dbReference type="KEGG" id="aaf:AURANDRAFT_66118"/>
<dbReference type="PANTHER" id="PTHR12886">
    <property type="entry name" value="PIG-M MANNOSYLTRANSFERASE"/>
    <property type="match status" value="1"/>
</dbReference>
<sequence length="420" mass="42694">MADDPGAAEARLAIVRFGVICLKHMRRVALGARLALIALGLAVDALRPLGLRYTDVDYDVLRDGAAAMVAGAAGGPYARATFRYSPLLALPLVGDVAAAGLPVGKVVFALADVALGARVEALLRARGLSANRAAALAAAGWYLNPVALNLCTRGSGDAAVAALVAGALVAAAAPGLRGAAAAGAGLGLAAHARLYPVVHAPAFALAFLRRDGVTRALAFGGAFAAAAAAPTALAYFCYGSTYVDNALAYHVTRLDHRHNLAAFWLPIYAVEGLPGGSRFKPLLRRALAVGPFLAHGALQAAAAAVVGLRRDLAATVFAQTLLFVAANKVCTAQYFCWWLPFAVVVAGPGLVHARHGAAKRRTVARALGSWAAALAAWLAVAFRLEFAGDAAHGPLWALGLGFLGANAGLLAAVLDAGGVS</sequence>
<comment type="similarity">
    <text evidence="3 11">Belongs to the PIGM family.</text>
</comment>
<dbReference type="PANTHER" id="PTHR12886:SF0">
    <property type="entry name" value="GPI MANNOSYLTRANSFERASE 1"/>
    <property type="match status" value="1"/>
</dbReference>
<dbReference type="OMA" id="CRWPAYG"/>
<dbReference type="Pfam" id="PF05007">
    <property type="entry name" value="Mannosyl_trans"/>
    <property type="match status" value="1"/>
</dbReference>
<keyword evidence="13" id="KW-1185">Reference proteome</keyword>
<dbReference type="eggNOG" id="KOG3893">
    <property type="taxonomic scope" value="Eukaryota"/>
</dbReference>
<keyword evidence="8 11" id="KW-0256">Endoplasmic reticulum</keyword>
<comment type="function">
    <text evidence="11">Catalytic subunit of the glycosylphosphatidylinositol-mannosyltransferase I complex which catalyzes the transfer of the first mannose, via an alpha-1,4 bond from a dolichol-phosphate-mannose (Dol-P-Man) to the glucosaminyl acyl phosphatidylinositol (GlcN-(acyl)PI) intermediate to generate alpha-D-Man-(1-&gt;4)-alpha-D-GlcN-(1-&gt;6)-(1-radyl,2-acyl-sn-glycero-3-phospho)-2-acyl-inositol and participates in the sixth step of the glycosylphosphatidylinositol-anchor biosynthesis.</text>
</comment>
<evidence type="ECO:0000256" key="8">
    <source>
        <dbReference type="ARBA" id="ARBA00022824"/>
    </source>
</evidence>
<dbReference type="UniPathway" id="UPA00196"/>
<evidence type="ECO:0000256" key="6">
    <source>
        <dbReference type="ARBA" id="ARBA00022679"/>
    </source>
</evidence>
<name>F0YGD7_AURAN</name>
<evidence type="ECO:0000256" key="4">
    <source>
        <dbReference type="ARBA" id="ARBA00022502"/>
    </source>
</evidence>
<dbReference type="Proteomes" id="UP000002729">
    <property type="component" value="Unassembled WGS sequence"/>
</dbReference>
<protein>
    <recommendedName>
        <fullName evidence="11">GPI mannosyltransferase 1</fullName>
        <ecNumber evidence="11">2.4.1.-</ecNumber>
    </recommendedName>
    <alternativeName>
        <fullName evidence="11">GPI mannosyltransferase I</fullName>
    </alternativeName>
</protein>
<evidence type="ECO:0000313" key="12">
    <source>
        <dbReference type="EMBL" id="EGB05881.1"/>
    </source>
</evidence>
<evidence type="ECO:0000256" key="10">
    <source>
        <dbReference type="ARBA" id="ARBA00023136"/>
    </source>
</evidence>
<dbReference type="RefSeq" id="XP_009039424.1">
    <property type="nucleotide sequence ID" value="XM_009041176.1"/>
</dbReference>
<accession>F0YGD7</accession>
<dbReference type="FunCoup" id="F0YGD7">
    <property type="interactions" value="346"/>
</dbReference>
<keyword evidence="5 11" id="KW-0328">Glycosyltransferase</keyword>
<dbReference type="AlphaFoldDB" id="F0YGD7"/>
<dbReference type="GO" id="GO:0005789">
    <property type="term" value="C:endoplasmic reticulum membrane"/>
    <property type="evidence" value="ECO:0007669"/>
    <property type="project" value="UniProtKB-SubCell"/>
</dbReference>
<dbReference type="InterPro" id="IPR007704">
    <property type="entry name" value="PIG-M"/>
</dbReference>
<reference evidence="12 13" key="1">
    <citation type="journal article" date="2011" name="Proc. Natl. Acad. Sci. U.S.A.">
        <title>Niche of harmful alga Aureococcus anophagefferens revealed through ecogenomics.</title>
        <authorList>
            <person name="Gobler C.J."/>
            <person name="Berry D.L."/>
            <person name="Dyhrman S.T."/>
            <person name="Wilhelm S.W."/>
            <person name="Salamov A."/>
            <person name="Lobanov A.V."/>
            <person name="Zhang Y."/>
            <person name="Collier J.L."/>
            <person name="Wurch L.L."/>
            <person name="Kustka A.B."/>
            <person name="Dill B.D."/>
            <person name="Shah M."/>
            <person name="VerBerkmoes N.C."/>
            <person name="Kuo A."/>
            <person name="Terry A."/>
            <person name="Pangilinan J."/>
            <person name="Lindquist E.A."/>
            <person name="Lucas S."/>
            <person name="Paulsen I.T."/>
            <person name="Hattenrath-Lehmann T.K."/>
            <person name="Talmage S.C."/>
            <person name="Walker E.A."/>
            <person name="Koch F."/>
            <person name="Burson A.M."/>
            <person name="Marcoval M.A."/>
            <person name="Tang Y.Z."/>
            <person name="Lecleir G.R."/>
            <person name="Coyne K.J."/>
            <person name="Berg G.M."/>
            <person name="Bertrand E.M."/>
            <person name="Saito M.A."/>
            <person name="Gladyshev V.N."/>
            <person name="Grigoriev I.V."/>
        </authorList>
    </citation>
    <scope>NUCLEOTIDE SEQUENCE [LARGE SCALE GENOMIC DNA]</scope>
    <source>
        <strain evidence="13">CCMP 1984</strain>
    </source>
</reference>
<dbReference type="InParanoid" id="F0YGD7"/>
<dbReference type="OrthoDB" id="1741594at2759"/>
<dbReference type="GO" id="GO:0006506">
    <property type="term" value="P:GPI anchor biosynthetic process"/>
    <property type="evidence" value="ECO:0007669"/>
    <property type="project" value="UniProtKB-UniPathway"/>
</dbReference>
<feature type="transmembrane region" description="Helical" evidence="11">
    <location>
        <begin position="394"/>
        <end position="414"/>
    </location>
</feature>
<dbReference type="GO" id="GO:1990529">
    <property type="term" value="C:glycosylphosphatidylinositol-mannosyltransferase I complex"/>
    <property type="evidence" value="ECO:0007669"/>
    <property type="project" value="TreeGrafter"/>
</dbReference>
<keyword evidence="7 11" id="KW-0812">Transmembrane</keyword>
<keyword evidence="4 11" id="KW-0337">GPI-anchor biosynthesis</keyword>
<evidence type="ECO:0000256" key="9">
    <source>
        <dbReference type="ARBA" id="ARBA00022989"/>
    </source>
</evidence>
<dbReference type="EMBL" id="GL833138">
    <property type="protein sequence ID" value="EGB05881.1"/>
    <property type="molecule type" value="Genomic_DNA"/>
</dbReference>
<feature type="transmembrane region" description="Helical" evidence="11">
    <location>
        <begin position="363"/>
        <end position="382"/>
    </location>
</feature>
<dbReference type="GO" id="GO:0004376">
    <property type="term" value="F:GPI mannosyltransferase activity"/>
    <property type="evidence" value="ECO:0007669"/>
    <property type="project" value="InterPro"/>
</dbReference>
<dbReference type="GO" id="GO:0051751">
    <property type="term" value="F:alpha-1,4-mannosyltransferase activity"/>
    <property type="evidence" value="ECO:0007669"/>
    <property type="project" value="InterPro"/>
</dbReference>